<gene>
    <name evidence="1" type="ORF">I6I06_03130</name>
</gene>
<reference evidence="1 2" key="1">
    <citation type="submission" date="2020-12" db="EMBL/GenBank/DDBJ databases">
        <title>FDA dAtabase for Regulatory Grade micrObial Sequences (FDA-ARGOS): Supporting development and validation of Infectious Disease Dx tests.</title>
        <authorList>
            <person name="Nelson B."/>
            <person name="Plummer A."/>
            <person name="Tallon L."/>
            <person name="Sadzewicz L."/>
            <person name="Zhao X."/>
            <person name="Boylan J."/>
            <person name="Ott S."/>
            <person name="Bowen H."/>
            <person name="Vavikolanu K."/>
            <person name="Mehta A."/>
            <person name="Aluvathingal J."/>
            <person name="Nadendla S."/>
            <person name="Myers T."/>
            <person name="Yan Y."/>
            <person name="Sichtig H."/>
        </authorList>
    </citation>
    <scope>NUCLEOTIDE SEQUENCE [LARGE SCALE GENOMIC DNA]</scope>
    <source>
        <strain evidence="1 2">FDAARGOS_1049</strain>
    </source>
</reference>
<keyword evidence="2" id="KW-1185">Reference proteome</keyword>
<dbReference type="Proteomes" id="UP000595610">
    <property type="component" value="Chromosome 1"/>
</dbReference>
<accession>A0A7T4T9L0</accession>
<evidence type="ECO:0000313" key="2">
    <source>
        <dbReference type="Proteomes" id="UP000595610"/>
    </source>
</evidence>
<sequence>MEFIIDASCSDEALNRILSAAEACNTNLRAEIARNDQLIAQAKYRLISRQMEDCPE</sequence>
<proteinExistence type="predicted"/>
<dbReference type="AlphaFoldDB" id="A0A7T4T9L0"/>
<name>A0A7T4T9L0_9BURK</name>
<dbReference type="EMBL" id="CP066075">
    <property type="protein sequence ID" value="QQC64490.1"/>
    <property type="molecule type" value="Genomic_DNA"/>
</dbReference>
<evidence type="ECO:0000313" key="1">
    <source>
        <dbReference type="EMBL" id="QQC64490.1"/>
    </source>
</evidence>
<dbReference type="KEGG" id="pgis:I6I06_03130"/>
<dbReference type="RefSeq" id="WP_157004124.1">
    <property type="nucleotide sequence ID" value="NZ_CP066075.1"/>
</dbReference>
<protein>
    <submittedName>
        <fullName evidence="1">Uncharacterized protein</fullName>
    </submittedName>
</protein>
<organism evidence="1 2">
    <name type="scientific">Paraburkholderia ginsengisoli</name>
    <dbReference type="NCBI Taxonomy" id="311231"/>
    <lineage>
        <taxon>Bacteria</taxon>
        <taxon>Pseudomonadati</taxon>
        <taxon>Pseudomonadota</taxon>
        <taxon>Betaproteobacteria</taxon>
        <taxon>Burkholderiales</taxon>
        <taxon>Burkholderiaceae</taxon>
        <taxon>Paraburkholderia</taxon>
    </lineage>
</organism>